<dbReference type="Pfam" id="PF26580">
    <property type="entry name" value="Mtb12_C"/>
    <property type="match status" value="1"/>
</dbReference>
<organism evidence="5 6">
    <name type="scientific">Actinokineospora terrae</name>
    <dbReference type="NCBI Taxonomy" id="155974"/>
    <lineage>
        <taxon>Bacteria</taxon>
        <taxon>Bacillati</taxon>
        <taxon>Actinomycetota</taxon>
        <taxon>Actinomycetes</taxon>
        <taxon>Pseudonocardiales</taxon>
        <taxon>Pseudonocardiaceae</taxon>
        <taxon>Actinokineospora</taxon>
    </lineage>
</organism>
<proteinExistence type="inferred from homology"/>
<reference evidence="6" key="1">
    <citation type="submission" date="2016-10" db="EMBL/GenBank/DDBJ databases">
        <authorList>
            <person name="Varghese N."/>
            <person name="Submissions S."/>
        </authorList>
    </citation>
    <scope>NUCLEOTIDE SEQUENCE [LARGE SCALE GENOMIC DNA]</scope>
    <source>
        <strain evidence="6">DSM 44260</strain>
    </source>
</reference>
<dbReference type="AlphaFoldDB" id="A0A1H9WDZ7"/>
<keyword evidence="3" id="KW-0472">Membrane</keyword>
<dbReference type="RefSeq" id="WP_092782642.1">
    <property type="nucleotide sequence ID" value="NZ_FOGI01000010.1"/>
</dbReference>
<keyword evidence="6" id="KW-1185">Reference proteome</keyword>
<keyword evidence="3" id="KW-0812">Transmembrane</keyword>
<dbReference type="EMBL" id="FOGI01000010">
    <property type="protein sequence ID" value="SES32065.1"/>
    <property type="molecule type" value="Genomic_DNA"/>
</dbReference>
<evidence type="ECO:0000256" key="3">
    <source>
        <dbReference type="SAM" id="Phobius"/>
    </source>
</evidence>
<dbReference type="InterPro" id="IPR058644">
    <property type="entry name" value="Mtb12-like_C"/>
</dbReference>
<keyword evidence="3" id="KW-1133">Transmembrane helix</keyword>
<evidence type="ECO:0000313" key="6">
    <source>
        <dbReference type="Proteomes" id="UP000199051"/>
    </source>
</evidence>
<comment type="similarity">
    <text evidence="2">Belongs to the MTB12 family.</text>
</comment>
<evidence type="ECO:0000259" key="4">
    <source>
        <dbReference type="Pfam" id="PF26580"/>
    </source>
</evidence>
<sequence length="149" mass="15669">MDTDTTPGTRPSPARRPGVLVGAAVAVAAVVGAQFWLFGTADDTPAAAVDGYFKAAIDEDCPAAFDLLTDPVRGSYGTVERLCERARADTMVSFQVGDTVTTPEGAKVTVTLVRPNLTLVDAVTMVQVDGKWKIASFEVLSSDRGHGRP</sequence>
<protein>
    <recommendedName>
        <fullName evidence="4">Low molecular weight antigen MTB12-like C-terminal domain-containing protein</fullName>
    </recommendedName>
</protein>
<evidence type="ECO:0000256" key="1">
    <source>
        <dbReference type="ARBA" id="ARBA00022729"/>
    </source>
</evidence>
<gene>
    <name evidence="5" type="ORF">SAMN04487818_110111</name>
</gene>
<name>A0A1H9WDZ7_9PSEU</name>
<keyword evidence="1" id="KW-0732">Signal</keyword>
<evidence type="ECO:0000256" key="2">
    <source>
        <dbReference type="ARBA" id="ARBA00093774"/>
    </source>
</evidence>
<accession>A0A1H9WDZ7</accession>
<evidence type="ECO:0000313" key="5">
    <source>
        <dbReference type="EMBL" id="SES32065.1"/>
    </source>
</evidence>
<feature type="domain" description="Low molecular weight antigen MTB12-like C-terminal" evidence="4">
    <location>
        <begin position="78"/>
        <end position="135"/>
    </location>
</feature>
<feature type="transmembrane region" description="Helical" evidence="3">
    <location>
        <begin position="19"/>
        <end position="38"/>
    </location>
</feature>
<dbReference type="STRING" id="155974.SAMN04487818_110111"/>
<dbReference type="Proteomes" id="UP000199051">
    <property type="component" value="Unassembled WGS sequence"/>
</dbReference>